<evidence type="ECO:0000313" key="3">
    <source>
        <dbReference type="Proteomes" id="UP000603317"/>
    </source>
</evidence>
<keyword evidence="1" id="KW-0732">Signal</keyword>
<name>A0ABQ1F7Q9_9SPHN</name>
<feature type="signal peptide" evidence="1">
    <location>
        <begin position="1"/>
        <end position="21"/>
    </location>
</feature>
<accession>A0ABQ1F7Q9</accession>
<evidence type="ECO:0000256" key="1">
    <source>
        <dbReference type="SAM" id="SignalP"/>
    </source>
</evidence>
<proteinExistence type="predicted"/>
<comment type="caution">
    <text evidence="2">The sequence shown here is derived from an EMBL/GenBank/DDBJ whole genome shotgun (WGS) entry which is preliminary data.</text>
</comment>
<sequence>MLKRAAAAAAMAALFVAPASGQMRVAELGEVYESYNDCFAVTETGSIDPAALAAAGWQRATMSNGDGGEIEDGPIIFGHLERAPIIMLSALEGEGACIVIARIKNLKAFEQFKSAWGGKLPQPNKDGEISFFAEGRAVQMAPTGSRKEPSLRLAVGTRMESN</sequence>
<dbReference type="Proteomes" id="UP000603317">
    <property type="component" value="Unassembled WGS sequence"/>
</dbReference>
<gene>
    <name evidence="2" type="ORF">GCM10010923_08090</name>
</gene>
<keyword evidence="3" id="KW-1185">Reference proteome</keyword>
<protein>
    <submittedName>
        <fullName evidence="2">Uncharacterized protein</fullName>
    </submittedName>
</protein>
<feature type="chain" id="PRO_5045118114" evidence="1">
    <location>
        <begin position="22"/>
        <end position="162"/>
    </location>
</feature>
<organism evidence="2 3">
    <name type="scientific">Blastomonas marina</name>
    <dbReference type="NCBI Taxonomy" id="1867408"/>
    <lineage>
        <taxon>Bacteria</taxon>
        <taxon>Pseudomonadati</taxon>
        <taxon>Pseudomonadota</taxon>
        <taxon>Alphaproteobacteria</taxon>
        <taxon>Sphingomonadales</taxon>
        <taxon>Sphingomonadaceae</taxon>
        <taxon>Blastomonas</taxon>
    </lineage>
</organism>
<evidence type="ECO:0000313" key="2">
    <source>
        <dbReference type="EMBL" id="GGA01693.1"/>
    </source>
</evidence>
<dbReference type="EMBL" id="BMID01000001">
    <property type="protein sequence ID" value="GGA01693.1"/>
    <property type="molecule type" value="Genomic_DNA"/>
</dbReference>
<reference evidence="3" key="1">
    <citation type="journal article" date="2019" name="Int. J. Syst. Evol. Microbiol.">
        <title>The Global Catalogue of Microorganisms (GCM) 10K type strain sequencing project: providing services to taxonomists for standard genome sequencing and annotation.</title>
        <authorList>
            <consortium name="The Broad Institute Genomics Platform"/>
            <consortium name="The Broad Institute Genome Sequencing Center for Infectious Disease"/>
            <person name="Wu L."/>
            <person name="Ma J."/>
        </authorList>
    </citation>
    <scope>NUCLEOTIDE SEQUENCE [LARGE SCALE GENOMIC DNA]</scope>
    <source>
        <strain evidence="3">CGMCC 1.15297</strain>
    </source>
</reference>